<gene>
    <name evidence="1" type="ORF">ATANTOWER_021519</name>
</gene>
<accession>A0ABU7CCE7</accession>
<sequence length="91" mass="9812">MGGMSFAFTVIHKNVVFCPPPAKVWDQKPSSSGTGGTAITPAVIQSDAVTMETWHRDFRPEQTRSDSPSLLALPSIHRIHVAASVLTIRLG</sequence>
<dbReference type="EMBL" id="JAHUTI010083302">
    <property type="protein sequence ID" value="MED6259363.1"/>
    <property type="molecule type" value="Genomic_DNA"/>
</dbReference>
<evidence type="ECO:0000313" key="1">
    <source>
        <dbReference type="EMBL" id="MED6259363.1"/>
    </source>
</evidence>
<evidence type="ECO:0000313" key="2">
    <source>
        <dbReference type="Proteomes" id="UP001345963"/>
    </source>
</evidence>
<reference evidence="1 2" key="1">
    <citation type="submission" date="2021-07" db="EMBL/GenBank/DDBJ databases">
        <authorList>
            <person name="Palmer J.M."/>
        </authorList>
    </citation>
    <scope>NUCLEOTIDE SEQUENCE [LARGE SCALE GENOMIC DNA]</scope>
    <source>
        <strain evidence="1 2">AT_MEX2019</strain>
        <tissue evidence="1">Muscle</tissue>
    </source>
</reference>
<protein>
    <submittedName>
        <fullName evidence="1">Uncharacterized protein</fullName>
    </submittedName>
</protein>
<dbReference type="Proteomes" id="UP001345963">
    <property type="component" value="Unassembled WGS sequence"/>
</dbReference>
<organism evidence="1 2">
    <name type="scientific">Ataeniobius toweri</name>
    <dbReference type="NCBI Taxonomy" id="208326"/>
    <lineage>
        <taxon>Eukaryota</taxon>
        <taxon>Metazoa</taxon>
        <taxon>Chordata</taxon>
        <taxon>Craniata</taxon>
        <taxon>Vertebrata</taxon>
        <taxon>Euteleostomi</taxon>
        <taxon>Actinopterygii</taxon>
        <taxon>Neopterygii</taxon>
        <taxon>Teleostei</taxon>
        <taxon>Neoteleostei</taxon>
        <taxon>Acanthomorphata</taxon>
        <taxon>Ovalentaria</taxon>
        <taxon>Atherinomorphae</taxon>
        <taxon>Cyprinodontiformes</taxon>
        <taxon>Goodeidae</taxon>
        <taxon>Ataeniobius</taxon>
    </lineage>
</organism>
<name>A0ABU7CCE7_9TELE</name>
<keyword evidence="2" id="KW-1185">Reference proteome</keyword>
<comment type="caution">
    <text evidence="1">The sequence shown here is derived from an EMBL/GenBank/DDBJ whole genome shotgun (WGS) entry which is preliminary data.</text>
</comment>
<proteinExistence type="predicted"/>